<evidence type="ECO:0000259" key="5">
    <source>
        <dbReference type="PROSITE" id="PS51459"/>
    </source>
</evidence>
<dbReference type="GO" id="GO:0042803">
    <property type="term" value="F:protein homodimerization activity"/>
    <property type="evidence" value="ECO:0007669"/>
    <property type="project" value="UniProtKB-UniRule"/>
</dbReference>
<dbReference type="EMBL" id="JALJXV010000006">
    <property type="protein sequence ID" value="MCP1675688.1"/>
    <property type="molecule type" value="Genomic_DNA"/>
</dbReference>
<feature type="binding site" evidence="2">
    <location>
        <begin position="205"/>
        <end position="211"/>
    </location>
    <ligand>
        <name>ATP</name>
        <dbReference type="ChEBI" id="CHEBI:30616"/>
    </ligand>
</feature>
<comment type="caution">
    <text evidence="6">The sequence shown here is derived from an EMBL/GenBank/DDBJ whole genome shotgun (WGS) entry which is preliminary data.</text>
</comment>
<dbReference type="InterPro" id="IPR026287">
    <property type="entry name" value="SoFic-like"/>
</dbReference>
<evidence type="ECO:0000256" key="3">
    <source>
        <dbReference type="PIRSR" id="PIRSR640198-1"/>
    </source>
</evidence>
<comment type="catalytic activity">
    <reaction evidence="1">
        <text>L-tyrosyl-[protein] + ATP = O-(5'-adenylyl)-L-tyrosyl-[protein] + diphosphate</text>
        <dbReference type="Rhea" id="RHEA:54288"/>
        <dbReference type="Rhea" id="RHEA-COMP:10136"/>
        <dbReference type="Rhea" id="RHEA-COMP:13846"/>
        <dbReference type="ChEBI" id="CHEBI:30616"/>
        <dbReference type="ChEBI" id="CHEBI:33019"/>
        <dbReference type="ChEBI" id="CHEBI:46858"/>
        <dbReference type="ChEBI" id="CHEBI:83624"/>
        <dbReference type="EC" id="2.7.7.108"/>
    </reaction>
</comment>
<comment type="subunit">
    <text evidence="1">Homodimer.</text>
</comment>
<keyword evidence="7" id="KW-1185">Reference proteome</keyword>
<protein>
    <recommendedName>
        <fullName evidence="1">Protein adenylyltransferase</fullName>
        <ecNumber evidence="1">2.7.7.108</ecNumber>
    </recommendedName>
    <alternativeName>
        <fullName evidence="1">AMPylator</fullName>
    </alternativeName>
</protein>
<evidence type="ECO:0000256" key="1">
    <source>
        <dbReference type="PIRNR" id="PIRNR038925"/>
    </source>
</evidence>
<dbReference type="Gene3D" id="1.10.3290.10">
    <property type="entry name" value="Fido-like domain"/>
    <property type="match status" value="1"/>
</dbReference>
<feature type="binding site" evidence="4">
    <location>
        <begin position="204"/>
        <end position="211"/>
    </location>
    <ligand>
        <name>ATP</name>
        <dbReference type="ChEBI" id="CHEBI:30616"/>
    </ligand>
</feature>
<feature type="domain" description="Fido" evidence="5">
    <location>
        <begin position="114"/>
        <end position="264"/>
    </location>
</feature>
<feature type="binding site" evidence="2">
    <location>
        <position position="200"/>
    </location>
    <ligand>
        <name>ATP</name>
        <dbReference type="ChEBI" id="CHEBI:30616"/>
    </ligand>
</feature>
<dbReference type="RefSeq" id="WP_253479339.1">
    <property type="nucleotide sequence ID" value="NZ_JALJXV010000006.1"/>
</dbReference>
<gene>
    <name evidence="6" type="ORF">J2T57_002838</name>
</gene>
<dbReference type="InterPro" id="IPR040198">
    <property type="entry name" value="Fido_containing"/>
</dbReference>
<evidence type="ECO:0000256" key="4">
    <source>
        <dbReference type="PIRSR" id="PIRSR640198-2"/>
    </source>
</evidence>
<keyword evidence="1" id="KW-0808">Transferase</keyword>
<comment type="function">
    <text evidence="1">Adenylyltransferase that mediates the addition of adenosine 5'-monophosphate (AMP) to specific residues of target proteins.</text>
</comment>
<feature type="binding site" evidence="2">
    <location>
        <position position="63"/>
    </location>
    <ligand>
        <name>ATP</name>
        <dbReference type="ChEBI" id="CHEBI:30616"/>
    </ligand>
</feature>
<dbReference type="PANTHER" id="PTHR13504:SF38">
    <property type="entry name" value="FIDO DOMAIN-CONTAINING PROTEIN"/>
    <property type="match status" value="1"/>
</dbReference>
<name>A0AAE3G7B2_9GAMM</name>
<dbReference type="PROSITE" id="PS51459">
    <property type="entry name" value="FIDO"/>
    <property type="match status" value="1"/>
</dbReference>
<feature type="binding site" evidence="2">
    <location>
        <position position="242"/>
    </location>
    <ligand>
        <name>ATP</name>
        <dbReference type="ChEBI" id="CHEBI:30616"/>
    </ligand>
</feature>
<keyword evidence="1 2" id="KW-0067">ATP-binding</keyword>
<dbReference type="GO" id="GO:0070733">
    <property type="term" value="F:AMPylase activity"/>
    <property type="evidence" value="ECO:0007669"/>
    <property type="project" value="UniProtKB-UniRule"/>
</dbReference>
<reference evidence="6" key="1">
    <citation type="submission" date="2022-03" db="EMBL/GenBank/DDBJ databases">
        <title>Genomic Encyclopedia of Type Strains, Phase III (KMG-III): the genomes of soil and plant-associated and newly described type strains.</title>
        <authorList>
            <person name="Whitman W."/>
        </authorList>
    </citation>
    <scope>NUCLEOTIDE SEQUENCE</scope>
    <source>
        <strain evidence="6">ANL 6-2</strain>
    </source>
</reference>
<organism evidence="6 7">
    <name type="scientific">Natronocella acetinitrilica</name>
    <dbReference type="NCBI Taxonomy" id="414046"/>
    <lineage>
        <taxon>Bacteria</taxon>
        <taxon>Pseudomonadati</taxon>
        <taxon>Pseudomonadota</taxon>
        <taxon>Gammaproteobacteria</taxon>
        <taxon>Chromatiales</taxon>
        <taxon>Ectothiorhodospiraceae</taxon>
        <taxon>Natronocella</taxon>
    </lineage>
</organism>
<evidence type="ECO:0000313" key="7">
    <source>
        <dbReference type="Proteomes" id="UP001205843"/>
    </source>
</evidence>
<dbReference type="SUPFAM" id="SSF140931">
    <property type="entry name" value="Fic-like"/>
    <property type="match status" value="1"/>
</dbReference>
<feature type="active site" evidence="3">
    <location>
        <position position="200"/>
    </location>
</feature>
<keyword evidence="1" id="KW-0548">Nucleotidyltransferase</keyword>
<dbReference type="InterPro" id="IPR036597">
    <property type="entry name" value="Fido-like_dom_sf"/>
</dbReference>
<dbReference type="PANTHER" id="PTHR13504">
    <property type="entry name" value="FIDO DOMAIN-CONTAINING PROTEIN DDB_G0283145"/>
    <property type="match status" value="1"/>
</dbReference>
<dbReference type="Pfam" id="PF13784">
    <property type="entry name" value="Fic_N"/>
    <property type="match status" value="1"/>
</dbReference>
<dbReference type="EC" id="2.7.7.108" evidence="1"/>
<keyword evidence="1 2" id="KW-0547">Nucleotide-binding</keyword>
<feature type="binding site" evidence="4">
    <location>
        <begin position="242"/>
        <end position="243"/>
    </location>
    <ligand>
        <name>ATP</name>
        <dbReference type="ChEBI" id="CHEBI:30616"/>
    </ligand>
</feature>
<dbReference type="AlphaFoldDB" id="A0AAE3G7B2"/>
<dbReference type="InterPro" id="IPR025758">
    <property type="entry name" value="Fic/DOC_N"/>
</dbReference>
<accession>A0AAE3G7B2</accession>
<dbReference type="GO" id="GO:0000287">
    <property type="term" value="F:magnesium ion binding"/>
    <property type="evidence" value="ECO:0007669"/>
    <property type="project" value="UniProtKB-UniRule"/>
</dbReference>
<evidence type="ECO:0000313" key="6">
    <source>
        <dbReference type="EMBL" id="MCP1675688.1"/>
    </source>
</evidence>
<sequence>MPVHYHLGDFPPKQLDWSLLIPLLGPASAAVARYDGTLAAIPNAAVLLSPLTTQEAVLSSRIEGTQATMGEVLEYEAEGDKADLSADRRADIQEIQNYRAAVRHAEGMLQELPLSQRVILEAHKVLLSGVRGQGKSPGHYRRIPNWIGPAGCSVEQARFVPISADKLPDAMSTWERYAHGEVPDKLVQLAILHAEFEALHPFLDGNGRLGRMLVPLFMWQSGLIQRPMFYISAFFETNRDEYYDRLLAVSRDSDWTGWCRFFLIAVQAQAEENQQRATRILELYERMKRELPELTRSQYAIHALDWIFERPIFKSSDFVASASIPEATAKRILSLLRRESVLRDLVEARGRRSAVLCFPALLNIAEGTAAF</sequence>
<comment type="catalytic activity">
    <reaction evidence="1">
        <text>L-threonyl-[protein] + ATP = 3-O-(5'-adenylyl)-L-threonyl-[protein] + diphosphate</text>
        <dbReference type="Rhea" id="RHEA:54292"/>
        <dbReference type="Rhea" id="RHEA-COMP:11060"/>
        <dbReference type="Rhea" id="RHEA-COMP:13847"/>
        <dbReference type="ChEBI" id="CHEBI:30013"/>
        <dbReference type="ChEBI" id="CHEBI:30616"/>
        <dbReference type="ChEBI" id="CHEBI:33019"/>
        <dbReference type="ChEBI" id="CHEBI:138113"/>
        <dbReference type="EC" id="2.7.7.108"/>
    </reaction>
</comment>
<dbReference type="PIRSF" id="PIRSF038925">
    <property type="entry name" value="AMP-prot_trans"/>
    <property type="match status" value="1"/>
</dbReference>
<proteinExistence type="predicted"/>
<dbReference type="GO" id="GO:0005524">
    <property type="term" value="F:ATP binding"/>
    <property type="evidence" value="ECO:0007669"/>
    <property type="project" value="UniProtKB-UniRule"/>
</dbReference>
<evidence type="ECO:0000256" key="2">
    <source>
        <dbReference type="PIRSR" id="PIRSR038925-1"/>
    </source>
</evidence>
<dbReference type="InterPro" id="IPR003812">
    <property type="entry name" value="Fido"/>
</dbReference>
<dbReference type="Pfam" id="PF02661">
    <property type="entry name" value="Fic"/>
    <property type="match status" value="1"/>
</dbReference>
<dbReference type="Proteomes" id="UP001205843">
    <property type="component" value="Unassembled WGS sequence"/>
</dbReference>